<organism evidence="9 10">
    <name type="scientific">Halalkalibacter oceani</name>
    <dbReference type="NCBI Taxonomy" id="1653776"/>
    <lineage>
        <taxon>Bacteria</taxon>
        <taxon>Bacillati</taxon>
        <taxon>Bacillota</taxon>
        <taxon>Bacilli</taxon>
        <taxon>Bacillales</taxon>
        <taxon>Bacillaceae</taxon>
        <taxon>Halalkalibacter</taxon>
    </lineage>
</organism>
<dbReference type="HAMAP" id="MF_01521">
    <property type="entry name" value="MntP_pump"/>
    <property type="match status" value="1"/>
</dbReference>
<proteinExistence type="inferred from homology"/>
<evidence type="ECO:0000256" key="3">
    <source>
        <dbReference type="ARBA" id="ARBA00022692"/>
    </source>
</evidence>
<dbReference type="InterPro" id="IPR022929">
    <property type="entry name" value="Put_MntP"/>
</dbReference>
<dbReference type="Pfam" id="PF02659">
    <property type="entry name" value="Mntp"/>
    <property type="match status" value="1"/>
</dbReference>
<comment type="caution">
    <text evidence="9">The sequence shown here is derived from an EMBL/GenBank/DDBJ whole genome shotgun (WGS) entry which is preliminary data.</text>
</comment>
<feature type="transmembrane region" description="Helical" evidence="8">
    <location>
        <begin position="35"/>
        <end position="57"/>
    </location>
</feature>
<protein>
    <recommendedName>
        <fullName evidence="8">Putative manganese efflux pump MntP</fullName>
    </recommendedName>
</protein>
<evidence type="ECO:0000256" key="7">
    <source>
        <dbReference type="ARBA" id="ARBA00023211"/>
    </source>
</evidence>
<keyword evidence="3 8" id="KW-0812">Transmembrane</keyword>
<keyword evidence="4 8" id="KW-1133">Transmembrane helix</keyword>
<accession>A0A9X2DS88</accession>
<dbReference type="Proteomes" id="UP001139179">
    <property type="component" value="Unassembled WGS sequence"/>
</dbReference>
<dbReference type="InterPro" id="IPR003810">
    <property type="entry name" value="Mntp/YtaF"/>
</dbReference>
<keyword evidence="1 8" id="KW-0813">Transport</keyword>
<comment type="similarity">
    <text evidence="8">Belongs to the MntP (TC 9.B.29) family.</text>
</comment>
<feature type="transmembrane region" description="Helical" evidence="8">
    <location>
        <begin position="129"/>
        <end position="147"/>
    </location>
</feature>
<evidence type="ECO:0000256" key="4">
    <source>
        <dbReference type="ARBA" id="ARBA00022989"/>
    </source>
</evidence>
<evidence type="ECO:0000256" key="2">
    <source>
        <dbReference type="ARBA" id="ARBA00022475"/>
    </source>
</evidence>
<evidence type="ECO:0000256" key="8">
    <source>
        <dbReference type="HAMAP-Rule" id="MF_01521"/>
    </source>
</evidence>
<keyword evidence="5 8" id="KW-0406">Ion transport</keyword>
<keyword evidence="2 8" id="KW-1003">Cell membrane</keyword>
<evidence type="ECO:0000256" key="5">
    <source>
        <dbReference type="ARBA" id="ARBA00023065"/>
    </source>
</evidence>
<evidence type="ECO:0000256" key="1">
    <source>
        <dbReference type="ARBA" id="ARBA00022448"/>
    </source>
</evidence>
<name>A0A9X2DS88_9BACI</name>
<evidence type="ECO:0000313" key="9">
    <source>
        <dbReference type="EMBL" id="MCM3714268.1"/>
    </source>
</evidence>
<evidence type="ECO:0000313" key="10">
    <source>
        <dbReference type="Proteomes" id="UP001139179"/>
    </source>
</evidence>
<feature type="transmembrane region" description="Helical" evidence="8">
    <location>
        <begin position="159"/>
        <end position="178"/>
    </location>
</feature>
<dbReference type="PANTHER" id="PTHR35529:SF1">
    <property type="entry name" value="MANGANESE EFFLUX PUMP MNTP-RELATED"/>
    <property type="match status" value="1"/>
</dbReference>
<reference evidence="9" key="1">
    <citation type="submission" date="2022-05" db="EMBL/GenBank/DDBJ databases">
        <title>Comparative Genomics of Spacecraft Associated Microbes.</title>
        <authorList>
            <person name="Tran M.T."/>
            <person name="Wright A."/>
            <person name="Seuylemezian A."/>
            <person name="Eisen J."/>
            <person name="Coil D."/>
        </authorList>
    </citation>
    <scope>NUCLEOTIDE SEQUENCE</scope>
    <source>
        <strain evidence="9">214.1.1</strain>
    </source>
</reference>
<sequence length="180" mass="19045">MSEWVALFIMASALGMDAFSVSLGLGMLGLRLRQVFQIGFTIGIFHMIMPLLGVAAGKVLSSYFSMLATFIGGALLFLIGLQMVASAFKANEESTLKPYGAGMFLFALSVSLDSFSAGLGLGMLGAKTLLTVAMFGAASMLLAWTGLMMGRRFQHYIGAYGELLGGCILIGFGIKLFLPI</sequence>
<feature type="transmembrane region" description="Helical" evidence="8">
    <location>
        <begin position="6"/>
        <end position="28"/>
    </location>
</feature>
<dbReference type="AlphaFoldDB" id="A0A9X2DS88"/>
<gene>
    <name evidence="8" type="primary">mntP</name>
    <name evidence="9" type="ORF">M3202_09230</name>
</gene>
<keyword evidence="7 8" id="KW-0464">Manganese</keyword>
<keyword evidence="10" id="KW-1185">Reference proteome</keyword>
<keyword evidence="6 8" id="KW-0472">Membrane</keyword>
<feature type="transmembrane region" description="Helical" evidence="8">
    <location>
        <begin position="63"/>
        <end position="88"/>
    </location>
</feature>
<dbReference type="RefSeq" id="WP_251223061.1">
    <property type="nucleotide sequence ID" value="NZ_JAMBOL010000006.1"/>
</dbReference>
<evidence type="ECO:0000256" key="6">
    <source>
        <dbReference type="ARBA" id="ARBA00023136"/>
    </source>
</evidence>
<feature type="transmembrane region" description="Helical" evidence="8">
    <location>
        <begin position="100"/>
        <end position="123"/>
    </location>
</feature>
<dbReference type="PANTHER" id="PTHR35529">
    <property type="entry name" value="MANGANESE EFFLUX PUMP MNTP-RELATED"/>
    <property type="match status" value="1"/>
</dbReference>
<dbReference type="GO" id="GO:0005886">
    <property type="term" value="C:plasma membrane"/>
    <property type="evidence" value="ECO:0007669"/>
    <property type="project" value="UniProtKB-SubCell"/>
</dbReference>
<comment type="subcellular location">
    <subcellularLocation>
        <location evidence="8">Cell membrane</location>
        <topology evidence="8">Multi-pass membrane protein</topology>
    </subcellularLocation>
</comment>
<comment type="function">
    <text evidence="8">Probably functions as a manganese efflux pump.</text>
</comment>
<dbReference type="GO" id="GO:0005384">
    <property type="term" value="F:manganese ion transmembrane transporter activity"/>
    <property type="evidence" value="ECO:0007669"/>
    <property type="project" value="UniProtKB-UniRule"/>
</dbReference>
<dbReference type="EMBL" id="JAMBOL010000006">
    <property type="protein sequence ID" value="MCM3714268.1"/>
    <property type="molecule type" value="Genomic_DNA"/>
</dbReference>